<dbReference type="Pfam" id="PF00090">
    <property type="entry name" value="TSP_1"/>
    <property type="match status" value="3"/>
</dbReference>
<organism evidence="6 7">
    <name type="scientific">Pocillopora damicornis</name>
    <name type="common">Cauliflower coral</name>
    <name type="synonym">Millepora damicornis</name>
    <dbReference type="NCBI Taxonomy" id="46731"/>
    <lineage>
        <taxon>Eukaryota</taxon>
        <taxon>Metazoa</taxon>
        <taxon>Cnidaria</taxon>
        <taxon>Anthozoa</taxon>
        <taxon>Hexacorallia</taxon>
        <taxon>Scleractinia</taxon>
        <taxon>Astrocoeniina</taxon>
        <taxon>Pocilloporidae</taxon>
        <taxon>Pocillopora</taxon>
    </lineage>
</organism>
<dbReference type="InterPro" id="IPR036465">
    <property type="entry name" value="vWFA_dom_sf"/>
</dbReference>
<dbReference type="Gene3D" id="2.60.120.260">
    <property type="entry name" value="Galactose-binding domain-like"/>
    <property type="match status" value="2"/>
</dbReference>
<sequence>AIGQFIEWGAPGNALTSRYFRGWEYLQKDKAFARYRATGKTSCRRSEKTKLNDNSKMPLLVRGWLLVQVLTILHSNQRNTVHGGINDCYSLITANSKFSASSSNVPGGPGFAKINGNVTWCAAIPNDMQYLTVDLGFSLLFDRVVMQGLPNSRRSVSQYKLSYSANNQVYTPINNQYFFGSLYNGNSLKATDLTTPQTSRYVRFSPIEPKGVNENYFCMRVDVQSCHNDPNPIDGGWTEWTVWSQCARCGGLKARTRTCTNPAPAFGGLDCEGANTITQFCPNYCPVDGQWSAWGAWYPCTKTCGQGTKFRVRDCVNPPPSNGGAFCVGQGYQSDPCNNGPCPDPTTVPPPTTQPGIPGLSDIDITFALSATSANSNATYTFMQNTLKTFIDKYGANQIQYSIIVYGDRVERVVTFNSSFPPTDNQLKSAIDAQSALAGGPVLEDALQETFKIFNESKGRPAVKKALVVVTDNNSGTDKGKLSAAVKTVEEQKVLVISVAVGGVVDTNELAIISPNPLDVISTNVNEIPEKVGDRVIDRILRRTIPDINVGFAIRDEEVESIGLFTLMQDTINTINHRYGTERVKYTVILYGNINSTSVDFSNRNVNHRELISIVTSLERVPGAIDLQAKLTDAEALFRSLPSIQGSKKVFIVLTDVTAGGNESAITSAGASLVREGILVFSVNRSEDGTNVVTVTQIDYLDIPTFTTDRSVVIAETIIRKASSANIPLIDLTFALSATSASSDLTFFLMRNAVTAIIDKYGIDRIHYSVIIFGSTVTRRVTFDDQFPEKNALNRIVGRSQKVVGEPNLLAALEEAKSLYELQSVRSNARKVLVVILDAPSASNDTAVRQAVTDLDNKDVLVIGVGMGSSANENDLIGITKDDRHLINAPLNKSPREVAQEIIEAIFYGINTAGFSQWGDWSTCSEPCRSGGVAGTQQRRRICEIPRRGCFGPTVETRECNTQNCQVCGEIGPLEDSSYQASSSVQLPRFAKLNTTDPGVNRRGWCPSPDDSDPYLQIDLVDSVDISGLATKGQDFSGLERWVTSYYISYSEDGFKYIEYVEGGQRKNFTGNTDPTNIVINEINITTAAKKIRFHPLTFVEQACMRASVFGCPPPVAEVISSPIAQTGILIALWILAGILSFLLLMACCYYCCWHVCCGRGKKRRGLTAFRHTWMDDPDGYLIESLEKRWRLPSADIMTAAKSVPQDEIQEVIVDMQDENFKPSGVIQFGIEAEASKEVPVTADTVHSETPTYSEDAVDDVKNGASMISLSSDTARYASINRRKRIKSDPSAVGPNLGAASLERNSTKGQRRGSGVTNEGFTRSKEWLLDDSPQARPLTPEMRRAVSADELAVVDYDMFAPPSSQPAFRGELGRDGYMRMKQTNPDHTYEALPIGNADVTMGAEQVREAVVMENEDPLYAEIRFNDEVGRNGGDQVRL</sequence>
<evidence type="ECO:0000256" key="3">
    <source>
        <dbReference type="SAM" id="Phobius"/>
    </source>
</evidence>
<dbReference type="SUPFAM" id="SSF82895">
    <property type="entry name" value="TSP-1 type 1 repeat"/>
    <property type="match status" value="3"/>
</dbReference>
<dbReference type="CDD" id="cd01450">
    <property type="entry name" value="vWFA_subfamily_ECM"/>
    <property type="match status" value="2"/>
</dbReference>
<dbReference type="PROSITE" id="PS50234">
    <property type="entry name" value="VWFA"/>
    <property type="match status" value="2"/>
</dbReference>
<dbReference type="Pfam" id="PF00092">
    <property type="entry name" value="VWA"/>
    <property type="match status" value="2"/>
</dbReference>
<feature type="domain" description="VWFA" evidence="5">
    <location>
        <begin position="731"/>
        <end position="906"/>
    </location>
</feature>
<dbReference type="SMART" id="SM00231">
    <property type="entry name" value="FA58C"/>
    <property type="match status" value="2"/>
</dbReference>
<dbReference type="Proteomes" id="UP000275408">
    <property type="component" value="Unassembled WGS sequence"/>
</dbReference>
<dbReference type="SUPFAM" id="SSF49785">
    <property type="entry name" value="Galactose-binding domain-like"/>
    <property type="match status" value="2"/>
</dbReference>
<dbReference type="CDD" id="cd00057">
    <property type="entry name" value="FA58C"/>
    <property type="match status" value="1"/>
</dbReference>
<dbReference type="InterPro" id="IPR000884">
    <property type="entry name" value="TSP1_rpt"/>
</dbReference>
<keyword evidence="3" id="KW-0472">Membrane</keyword>
<feature type="domain" description="F5/8 type C" evidence="4">
    <location>
        <begin position="78"/>
        <end position="226"/>
    </location>
</feature>
<dbReference type="InterPro" id="IPR036383">
    <property type="entry name" value="TSP1_rpt_sf"/>
</dbReference>
<dbReference type="Gene3D" id="2.20.100.10">
    <property type="entry name" value="Thrombospondin type-1 (TSP1) repeat"/>
    <property type="match status" value="3"/>
</dbReference>
<dbReference type="PROSITE" id="PS50092">
    <property type="entry name" value="TSP1"/>
    <property type="match status" value="3"/>
</dbReference>
<feature type="transmembrane region" description="Helical" evidence="3">
    <location>
        <begin position="1131"/>
        <end position="1154"/>
    </location>
</feature>
<dbReference type="SMART" id="SM00327">
    <property type="entry name" value="VWA"/>
    <property type="match status" value="2"/>
</dbReference>
<keyword evidence="3" id="KW-0812">Transmembrane</keyword>
<protein>
    <recommendedName>
        <fullName evidence="8">VWFA domain-containing protein</fullName>
    </recommendedName>
</protein>
<dbReference type="InterPro" id="IPR052229">
    <property type="entry name" value="Collagen-VI/PIF"/>
</dbReference>
<evidence type="ECO:0000256" key="2">
    <source>
        <dbReference type="SAM" id="MobiDB-lite"/>
    </source>
</evidence>
<dbReference type="PANTHER" id="PTHR22588">
    <property type="entry name" value="VWFA DOMAIN-CONTAINING PROTEIN"/>
    <property type="match status" value="1"/>
</dbReference>
<keyword evidence="3" id="KW-1133">Transmembrane helix</keyword>
<proteinExistence type="predicted"/>
<dbReference type="FunFam" id="2.20.100.10:FF:000001">
    <property type="entry name" value="semaphorin-5A isoform X1"/>
    <property type="match status" value="1"/>
</dbReference>
<evidence type="ECO:0000259" key="4">
    <source>
        <dbReference type="PROSITE" id="PS50022"/>
    </source>
</evidence>
<dbReference type="SUPFAM" id="SSF53300">
    <property type="entry name" value="vWA-like"/>
    <property type="match status" value="3"/>
</dbReference>
<dbReference type="InterPro" id="IPR000421">
    <property type="entry name" value="FA58C"/>
</dbReference>
<feature type="region of interest" description="Disordered" evidence="2">
    <location>
        <begin position="1286"/>
        <end position="1339"/>
    </location>
</feature>
<gene>
    <name evidence="6" type="ORF">pdam_00011542</name>
</gene>
<reference evidence="6 7" key="1">
    <citation type="journal article" date="2018" name="Sci. Rep.">
        <title>Comparative analysis of the Pocillopora damicornis genome highlights role of immune system in coral evolution.</title>
        <authorList>
            <person name="Cunning R."/>
            <person name="Bay R.A."/>
            <person name="Gillette P."/>
            <person name="Baker A.C."/>
            <person name="Traylor-Knowles N."/>
        </authorList>
    </citation>
    <scope>NUCLEOTIDE SEQUENCE [LARGE SCALE GENOMIC DNA]</scope>
    <source>
        <strain evidence="6">RSMAS</strain>
        <tissue evidence="6">Whole animal</tissue>
    </source>
</reference>
<evidence type="ECO:0000313" key="6">
    <source>
        <dbReference type="EMBL" id="RMX54718.1"/>
    </source>
</evidence>
<dbReference type="PANTHER" id="PTHR22588:SF3">
    <property type="entry name" value="VWFA DOMAIN-CONTAINING PROTEIN"/>
    <property type="match status" value="1"/>
</dbReference>
<dbReference type="InterPro" id="IPR002035">
    <property type="entry name" value="VWF_A"/>
</dbReference>
<name>A0A3M6UMY2_POCDA</name>
<feature type="non-terminal residue" evidence="6">
    <location>
        <position position="1"/>
    </location>
</feature>
<evidence type="ECO:0000259" key="5">
    <source>
        <dbReference type="PROSITE" id="PS50234"/>
    </source>
</evidence>
<evidence type="ECO:0000256" key="1">
    <source>
        <dbReference type="ARBA" id="ARBA00023157"/>
    </source>
</evidence>
<feature type="domain" description="F5/8 type C" evidence="4">
    <location>
        <begin position="960"/>
        <end position="1112"/>
    </location>
</feature>
<dbReference type="FunFam" id="2.20.100.10:FF:000002">
    <property type="entry name" value="Unc-5 netrin receptor C"/>
    <property type="match status" value="1"/>
</dbReference>
<dbReference type="PROSITE" id="PS50022">
    <property type="entry name" value="FA58C_3"/>
    <property type="match status" value="2"/>
</dbReference>
<evidence type="ECO:0000313" key="7">
    <source>
        <dbReference type="Proteomes" id="UP000275408"/>
    </source>
</evidence>
<dbReference type="SMART" id="SM00209">
    <property type="entry name" value="TSP1"/>
    <property type="match status" value="3"/>
</dbReference>
<dbReference type="EMBL" id="RCHS01001212">
    <property type="protein sequence ID" value="RMX54718.1"/>
    <property type="molecule type" value="Genomic_DNA"/>
</dbReference>
<keyword evidence="1" id="KW-1015">Disulfide bond</keyword>
<dbReference type="OrthoDB" id="5980534at2759"/>
<dbReference type="Gene3D" id="3.40.50.410">
    <property type="entry name" value="von Willebrand factor, type A domain"/>
    <property type="match status" value="3"/>
</dbReference>
<evidence type="ECO:0008006" key="8">
    <source>
        <dbReference type="Google" id="ProtNLM"/>
    </source>
</evidence>
<keyword evidence="7" id="KW-1185">Reference proteome</keyword>
<accession>A0A3M6UMY2</accession>
<dbReference type="InterPro" id="IPR008979">
    <property type="entry name" value="Galactose-bd-like_sf"/>
</dbReference>
<feature type="domain" description="VWFA" evidence="5">
    <location>
        <begin position="364"/>
        <end position="540"/>
    </location>
</feature>
<dbReference type="Pfam" id="PF00754">
    <property type="entry name" value="F5_F8_type_C"/>
    <property type="match status" value="2"/>
</dbReference>
<comment type="caution">
    <text evidence="6">The sequence shown here is derived from an EMBL/GenBank/DDBJ whole genome shotgun (WGS) entry which is preliminary data.</text>
</comment>